<evidence type="ECO:0000313" key="2">
    <source>
        <dbReference type="Proteomes" id="UP000240880"/>
    </source>
</evidence>
<gene>
    <name evidence="1" type="ORF">B9Q01_10075</name>
</gene>
<reference evidence="1 2" key="1">
    <citation type="submission" date="2017-04" db="EMBL/GenBank/DDBJ databases">
        <title>Novel microbial lineages endemic to geothermal iron-oxide mats fill important gaps in the evolutionary history of Archaea.</title>
        <authorList>
            <person name="Jay Z.J."/>
            <person name="Beam J.P."/>
            <person name="Dlakic M."/>
            <person name="Rusch D.B."/>
            <person name="Kozubal M.A."/>
            <person name="Inskeep W.P."/>
        </authorList>
    </citation>
    <scope>NUCLEOTIDE SEQUENCE [LARGE SCALE GENOMIC DNA]</scope>
    <source>
        <strain evidence="1">OSP_D</strain>
    </source>
</reference>
<protein>
    <recommendedName>
        <fullName evidence="3">Roadblock/LAMTOR2 domain-containing protein</fullName>
    </recommendedName>
</protein>
<evidence type="ECO:0008006" key="3">
    <source>
        <dbReference type="Google" id="ProtNLM"/>
    </source>
</evidence>
<comment type="caution">
    <text evidence="1">The sequence shown here is derived from an EMBL/GenBank/DDBJ whole genome shotgun (WGS) entry which is preliminary data.</text>
</comment>
<organism evidence="1 2">
    <name type="scientific">Candidatus Marsarchaeota G1 archaeon OSP_D</name>
    <dbReference type="NCBI Taxonomy" id="1978155"/>
    <lineage>
        <taxon>Archaea</taxon>
        <taxon>Candidatus Marsarchaeota</taxon>
        <taxon>Candidatus Marsarchaeota group 1</taxon>
    </lineage>
</organism>
<proteinExistence type="predicted"/>
<dbReference type="SUPFAM" id="SSF103196">
    <property type="entry name" value="Roadblock/LC7 domain"/>
    <property type="match status" value="1"/>
</dbReference>
<dbReference type="AlphaFoldDB" id="A0A2R6A675"/>
<sequence>MASFEKLENALKSLIDKDTILALLIDRYGTLIISAGRTDLPKESLAKLASLIGGSSIRFAEVAGFERPKKILVDYERFTLLLVFTGKKYDLVVISSGRVELVTKRLEEISRLVP</sequence>
<dbReference type="Proteomes" id="UP000240880">
    <property type="component" value="Unassembled WGS sequence"/>
</dbReference>
<name>A0A2R6A675_9ARCH</name>
<dbReference type="EMBL" id="NEXC01000148">
    <property type="protein sequence ID" value="PSN81803.1"/>
    <property type="molecule type" value="Genomic_DNA"/>
</dbReference>
<dbReference type="Gene3D" id="3.30.450.30">
    <property type="entry name" value="Dynein light chain 2a, cytoplasmic"/>
    <property type="match status" value="1"/>
</dbReference>
<evidence type="ECO:0000313" key="1">
    <source>
        <dbReference type="EMBL" id="PSN81803.1"/>
    </source>
</evidence>
<accession>A0A2R6A675</accession>